<feature type="transmembrane region" description="Helical" evidence="2">
    <location>
        <begin position="36"/>
        <end position="57"/>
    </location>
</feature>
<reference evidence="3 4" key="1">
    <citation type="journal article" date="2023" name="Life. Sci Alliance">
        <title>Evolutionary insights into 3D genome organization and epigenetic landscape of Vigna mungo.</title>
        <authorList>
            <person name="Junaid A."/>
            <person name="Singh B."/>
            <person name="Bhatia S."/>
        </authorList>
    </citation>
    <scope>NUCLEOTIDE SEQUENCE [LARGE SCALE GENOMIC DNA]</scope>
    <source>
        <strain evidence="3">Urdbean</strain>
    </source>
</reference>
<dbReference type="EMBL" id="CP144698">
    <property type="protein sequence ID" value="WVZ16519.1"/>
    <property type="molecule type" value="Genomic_DNA"/>
</dbReference>
<keyword evidence="4" id="KW-1185">Reference proteome</keyword>
<evidence type="ECO:0000256" key="1">
    <source>
        <dbReference type="SAM" id="MobiDB-lite"/>
    </source>
</evidence>
<proteinExistence type="predicted"/>
<feature type="compositionally biased region" description="Low complexity" evidence="1">
    <location>
        <begin position="255"/>
        <end position="271"/>
    </location>
</feature>
<protein>
    <submittedName>
        <fullName evidence="3">Uncharacterized protein</fullName>
    </submittedName>
</protein>
<keyword evidence="2" id="KW-1133">Transmembrane helix</keyword>
<organism evidence="3 4">
    <name type="scientific">Vigna mungo</name>
    <name type="common">Black gram</name>
    <name type="synonym">Phaseolus mungo</name>
    <dbReference type="NCBI Taxonomy" id="3915"/>
    <lineage>
        <taxon>Eukaryota</taxon>
        <taxon>Viridiplantae</taxon>
        <taxon>Streptophyta</taxon>
        <taxon>Embryophyta</taxon>
        <taxon>Tracheophyta</taxon>
        <taxon>Spermatophyta</taxon>
        <taxon>Magnoliopsida</taxon>
        <taxon>eudicotyledons</taxon>
        <taxon>Gunneridae</taxon>
        <taxon>Pentapetalae</taxon>
        <taxon>rosids</taxon>
        <taxon>fabids</taxon>
        <taxon>Fabales</taxon>
        <taxon>Fabaceae</taxon>
        <taxon>Papilionoideae</taxon>
        <taxon>50 kb inversion clade</taxon>
        <taxon>NPAAA clade</taxon>
        <taxon>indigoferoid/millettioid clade</taxon>
        <taxon>Phaseoleae</taxon>
        <taxon>Vigna</taxon>
    </lineage>
</organism>
<keyword evidence="2" id="KW-0812">Transmembrane</keyword>
<keyword evidence="2" id="KW-0472">Membrane</keyword>
<evidence type="ECO:0000313" key="4">
    <source>
        <dbReference type="Proteomes" id="UP001374535"/>
    </source>
</evidence>
<dbReference type="AlphaFoldDB" id="A0AAQ3S5J1"/>
<sequence length="372" mass="41154">MSILSTWLARAFAITLGVVFAAFIVLGVVVKNSERLGFFAIVVVDLGIGAWMDTSYITQMNSLLQLRHQNRISGTPFKMCLRIQDPLELNLKLLKLMVRRWIPHHQAFRVRQQLVPLNVQHVVMTLGFGVGGLEVPLDESIVGKVGEPFTNSKRTKLKDLIKMFNVLVHNDDLDVDVVCRCSREEEAPEKEGDDSSQLAVVDRIRRNSQRIRSLRDKIVVVRKELKGVEGEGKENCAGEEVVGKAHDEAVGQANEAPANEAPTTEAPADEAPVNEERAAEGHEEAAHEEPIDEERASEPHEEGPADAHEEAAGHVHAKATDEEPVREPLDPPPPFIDMGDDDDDGHVEPLVVVPLRTLKILPLQTFNHGQQG</sequence>
<gene>
    <name evidence="3" type="ORF">V8G54_009501</name>
</gene>
<accession>A0AAQ3S5J1</accession>
<feature type="compositionally biased region" description="Basic and acidic residues" evidence="1">
    <location>
        <begin position="274"/>
        <end position="329"/>
    </location>
</feature>
<feature type="transmembrane region" description="Helical" evidence="2">
    <location>
        <begin position="7"/>
        <end position="30"/>
    </location>
</feature>
<evidence type="ECO:0000256" key="2">
    <source>
        <dbReference type="SAM" id="Phobius"/>
    </source>
</evidence>
<feature type="region of interest" description="Disordered" evidence="1">
    <location>
        <begin position="255"/>
        <end position="343"/>
    </location>
</feature>
<evidence type="ECO:0000313" key="3">
    <source>
        <dbReference type="EMBL" id="WVZ16519.1"/>
    </source>
</evidence>
<dbReference type="Proteomes" id="UP001374535">
    <property type="component" value="Chromosome 3"/>
</dbReference>
<name>A0AAQ3S5J1_VIGMU</name>